<accession>A0A0F6Q8R5</accession>
<organism evidence="1">
    <name type="scientific">Glypta fumiferanae</name>
    <dbReference type="NCBI Taxonomy" id="389681"/>
    <lineage>
        <taxon>Eukaryota</taxon>
        <taxon>Metazoa</taxon>
        <taxon>Ecdysozoa</taxon>
        <taxon>Arthropoda</taxon>
        <taxon>Hexapoda</taxon>
        <taxon>Insecta</taxon>
        <taxon>Pterygota</taxon>
        <taxon>Neoptera</taxon>
        <taxon>Endopterygota</taxon>
        <taxon>Hymenoptera</taxon>
        <taxon>Apocrita</taxon>
        <taxon>Ichneumonoidea</taxon>
        <taxon>Ichneumonidae</taxon>
        <taxon>Banchinae</taxon>
        <taxon>Glypta</taxon>
    </lineage>
</organism>
<gene>
    <name evidence="1" type="primary">U7</name>
</gene>
<sequence length="159" mass="18605">MQGQYKHISSSSGYSSRYDKSTAIVSDTWDTSEEEALSKVKSKKRLVLSKTRERKRRKDFSLTKEEDIPIREEMKIRRMCSLSKRIEKQKQRVDDRIPLDIHIERKCPSCGERVKNGGFLHEKEVHISRCYECAKQFWKTSKSCTCGAPSEMVVKIRLD</sequence>
<dbReference type="InterPro" id="IPR013083">
    <property type="entry name" value="Znf_RING/FYVE/PHD"/>
</dbReference>
<dbReference type="GO" id="GO:0016874">
    <property type="term" value="F:ligase activity"/>
    <property type="evidence" value="ECO:0007669"/>
    <property type="project" value="UniProtKB-KW"/>
</dbReference>
<proteinExistence type="predicted"/>
<name>A0A0F6Q8R5_9HYME</name>
<dbReference type="EMBL" id="KP706797">
    <property type="protein sequence ID" value="AKD28035.1"/>
    <property type="molecule type" value="Genomic_DNA"/>
</dbReference>
<dbReference type="Gene3D" id="3.30.40.10">
    <property type="entry name" value="Zinc/RING finger domain, C3HC4 (zinc finger)"/>
    <property type="match status" value="1"/>
</dbReference>
<keyword evidence="1" id="KW-0436">Ligase</keyword>
<dbReference type="AlphaFoldDB" id="A0A0F6Q8R5"/>
<protein>
    <submittedName>
        <fullName evidence="1">Putative ubiquitin-protein ligase E3 Mdm2</fullName>
    </submittedName>
</protein>
<reference evidence="1" key="1">
    <citation type="journal article" date="2015" name="J. Virol.">
        <title>Genomic and Proteomic Analyses Indicate that Banchine and Campoplegine Polydnaviruses Have Similar, if Not Identical, Viral Ancestors.</title>
        <authorList>
            <person name="Beliveau C."/>
            <person name="Cohen A."/>
            <person name="Stewart D."/>
            <person name="Periquet G."/>
            <person name="Djoumad A."/>
            <person name="Kuhn L."/>
            <person name="Stoltz D."/>
            <person name="Volkoff A.-N."/>
            <person name="Herniou E."/>
            <person name="Drezen J.-M."/>
            <person name="Cusson M."/>
        </authorList>
    </citation>
    <scope>NUCLEOTIDE SEQUENCE</scope>
</reference>
<evidence type="ECO:0000313" key="1">
    <source>
        <dbReference type="EMBL" id="AKD28035.1"/>
    </source>
</evidence>